<evidence type="ECO:0000313" key="3">
    <source>
        <dbReference type="Proteomes" id="UP000024635"/>
    </source>
</evidence>
<feature type="region of interest" description="Disordered" evidence="1">
    <location>
        <begin position="17"/>
        <end position="41"/>
    </location>
</feature>
<sequence length="72" mass="7903">MSFAAILLVLIMKHEKSEKTTKMGRKTPRSSTSTAGDNDSGACGAVTWRPCRGRGWVTAIDVHCMYTGNREK</sequence>
<comment type="caution">
    <text evidence="2">The sequence shown here is derived from an EMBL/GenBank/DDBJ whole genome shotgun (WGS) entry which is preliminary data.</text>
</comment>
<dbReference type="Proteomes" id="UP000024635">
    <property type="component" value="Unassembled WGS sequence"/>
</dbReference>
<keyword evidence="3" id="KW-1185">Reference proteome</keyword>
<name>A0A016SJ38_9BILA</name>
<evidence type="ECO:0000313" key="2">
    <source>
        <dbReference type="EMBL" id="EYB90708.1"/>
    </source>
</evidence>
<dbReference type="AlphaFoldDB" id="A0A016SJ38"/>
<evidence type="ECO:0000256" key="1">
    <source>
        <dbReference type="SAM" id="MobiDB-lite"/>
    </source>
</evidence>
<protein>
    <submittedName>
        <fullName evidence="2">Uncharacterized protein</fullName>
    </submittedName>
</protein>
<reference evidence="3" key="1">
    <citation type="journal article" date="2015" name="Nat. Genet.">
        <title>The genome and transcriptome of the zoonotic hookworm Ancylostoma ceylanicum identify infection-specific gene families.</title>
        <authorList>
            <person name="Schwarz E.M."/>
            <person name="Hu Y."/>
            <person name="Antoshechkin I."/>
            <person name="Miller M.M."/>
            <person name="Sternberg P.W."/>
            <person name="Aroian R.V."/>
        </authorList>
    </citation>
    <scope>NUCLEOTIDE SEQUENCE</scope>
    <source>
        <strain evidence="3">HY135</strain>
    </source>
</reference>
<gene>
    <name evidence="2" type="primary">Acey_s0215.g2357</name>
    <name evidence="2" type="ORF">Y032_0215g2357</name>
</gene>
<accession>A0A016SJ38</accession>
<proteinExistence type="predicted"/>
<dbReference type="EMBL" id="JARK01001551">
    <property type="protein sequence ID" value="EYB90708.1"/>
    <property type="molecule type" value="Genomic_DNA"/>
</dbReference>
<organism evidence="2 3">
    <name type="scientific">Ancylostoma ceylanicum</name>
    <dbReference type="NCBI Taxonomy" id="53326"/>
    <lineage>
        <taxon>Eukaryota</taxon>
        <taxon>Metazoa</taxon>
        <taxon>Ecdysozoa</taxon>
        <taxon>Nematoda</taxon>
        <taxon>Chromadorea</taxon>
        <taxon>Rhabditida</taxon>
        <taxon>Rhabditina</taxon>
        <taxon>Rhabditomorpha</taxon>
        <taxon>Strongyloidea</taxon>
        <taxon>Ancylostomatidae</taxon>
        <taxon>Ancylostomatinae</taxon>
        <taxon>Ancylostoma</taxon>
    </lineage>
</organism>